<dbReference type="InterPro" id="IPR002740">
    <property type="entry name" value="EVE_domain"/>
</dbReference>
<dbReference type="InterPro" id="IPR015947">
    <property type="entry name" value="PUA-like_sf"/>
</dbReference>
<proteinExistence type="predicted"/>
<evidence type="ECO:0000313" key="3">
    <source>
        <dbReference type="Proteomes" id="UP000218263"/>
    </source>
</evidence>
<gene>
    <name evidence="2" type="ORF">MgSA37_03761</name>
</gene>
<dbReference type="PANTHER" id="PTHR14087">
    <property type="entry name" value="THYMOCYTE NUCLEAR PROTEIN 1"/>
    <property type="match status" value="1"/>
</dbReference>
<dbReference type="PANTHER" id="PTHR14087:SF7">
    <property type="entry name" value="THYMOCYTE NUCLEAR PROTEIN 1"/>
    <property type="match status" value="1"/>
</dbReference>
<dbReference type="CDD" id="cd21133">
    <property type="entry name" value="EVE"/>
    <property type="match status" value="1"/>
</dbReference>
<reference evidence="2 3" key="1">
    <citation type="submission" date="2015-12" db="EMBL/GenBank/DDBJ databases">
        <title>Genome sequence of Mucilaginibacter gotjawali.</title>
        <authorList>
            <person name="Lee J.S."/>
            <person name="Lee K.C."/>
            <person name="Kim K.K."/>
            <person name="Lee B.W."/>
        </authorList>
    </citation>
    <scope>NUCLEOTIDE SEQUENCE [LARGE SCALE GENOMIC DNA]</scope>
    <source>
        <strain evidence="2 3">SA3-7</strain>
    </source>
</reference>
<evidence type="ECO:0000259" key="1">
    <source>
        <dbReference type="Pfam" id="PF01878"/>
    </source>
</evidence>
<dbReference type="InterPro" id="IPR047197">
    <property type="entry name" value="THYN1-like_EVE"/>
</dbReference>
<evidence type="ECO:0000313" key="2">
    <source>
        <dbReference type="EMBL" id="BAU55571.1"/>
    </source>
</evidence>
<accession>A0A120MYP8</accession>
<dbReference type="Pfam" id="PF01878">
    <property type="entry name" value="EVE"/>
    <property type="match status" value="1"/>
</dbReference>
<dbReference type="Proteomes" id="UP000218263">
    <property type="component" value="Chromosome"/>
</dbReference>
<dbReference type="AlphaFoldDB" id="A0A120MYP8"/>
<protein>
    <submittedName>
        <fullName evidence="2">EVE domain protein</fullName>
    </submittedName>
</protein>
<dbReference type="KEGG" id="mgot:MgSA37_03761"/>
<organism evidence="2 3">
    <name type="scientific">Mucilaginibacter gotjawali</name>
    <dbReference type="NCBI Taxonomy" id="1550579"/>
    <lineage>
        <taxon>Bacteria</taxon>
        <taxon>Pseudomonadati</taxon>
        <taxon>Bacteroidota</taxon>
        <taxon>Sphingobacteriia</taxon>
        <taxon>Sphingobacteriales</taxon>
        <taxon>Sphingobacteriaceae</taxon>
        <taxon>Mucilaginibacter</taxon>
    </lineage>
</organism>
<name>A0A120MYP8_9SPHI</name>
<dbReference type="SUPFAM" id="SSF88697">
    <property type="entry name" value="PUA domain-like"/>
    <property type="match status" value="1"/>
</dbReference>
<feature type="domain" description="EVE" evidence="1">
    <location>
        <begin position="54"/>
        <end position="175"/>
    </location>
</feature>
<keyword evidence="3" id="KW-1185">Reference proteome</keyword>
<dbReference type="InterPro" id="IPR052181">
    <property type="entry name" value="5hmC_binding"/>
</dbReference>
<sequence>METEINVDKSLYRYCCSILHAREFYHFLICILFPNFTGNINQLNELLAHQIRTRKYSWEKFNKDGRTFWDGVRNYTARNNMRAMKEGDLAFFYHSNEGKEIVGIAKVVKEAYQDPTTDDTNWVVVEFSPVESLKKPVTLAQIKAEPMLSEIQLVRQGRLSVSAVKPEEFDKILEMSR</sequence>
<dbReference type="Gene3D" id="3.10.590.10">
    <property type="entry name" value="ph1033 like domains"/>
    <property type="match status" value="1"/>
</dbReference>
<dbReference type="EMBL" id="AP017313">
    <property type="protein sequence ID" value="BAU55571.1"/>
    <property type="molecule type" value="Genomic_DNA"/>
</dbReference>